<dbReference type="GO" id="GO:0005524">
    <property type="term" value="F:ATP binding"/>
    <property type="evidence" value="ECO:0007669"/>
    <property type="project" value="UniProtKB-KW"/>
</dbReference>
<evidence type="ECO:0000313" key="8">
    <source>
        <dbReference type="Proteomes" id="UP000006327"/>
    </source>
</evidence>
<feature type="domain" description="Carbohydrate kinase PfkB" evidence="6">
    <location>
        <begin position="3"/>
        <end position="307"/>
    </location>
</feature>
<evidence type="ECO:0000256" key="1">
    <source>
        <dbReference type="ARBA" id="ARBA00010688"/>
    </source>
</evidence>
<name>K6YUH5_9ALTE</name>
<dbReference type="OrthoDB" id="9779730at2"/>
<dbReference type="InterPro" id="IPR050306">
    <property type="entry name" value="PfkB_Carbo_kinase"/>
</dbReference>
<keyword evidence="2 7" id="KW-0808">Transferase</keyword>
<evidence type="ECO:0000256" key="5">
    <source>
        <dbReference type="ARBA" id="ARBA00022840"/>
    </source>
</evidence>
<dbReference type="Proteomes" id="UP000006327">
    <property type="component" value="Unassembled WGS sequence"/>
</dbReference>
<sequence length="337" mass="36453">MRPVLCFGEALIDFLHQDVIEQDKLMLPSFRQYPGGAPANSAVAVAKLGGNAKFAGQVGKDAFGDFLQTALTQYGVNTELLTRHPSAKTALAFVMLDDTGDRSFSFYRDNSADVLFTSQQVDARWFVDSPVFHFCSNTLTTADIASCTREIVTQARAQQCLVSFDVNLRHNLWEDGQADRALVNELVFQSHLVKLSKDEFDYLSDGQAESYIAKCLAQHCELLIITDGEGQIDYYCEGHHGQVNPPKIKAVDTTAGGDGFIGGMLFLLSHLADPIKALTSSQTVSEVIAFASCCGAIAVSQPGAFPALPSFQAASDLHTQSGFNADAISQLLQGKLL</sequence>
<dbReference type="Pfam" id="PF00294">
    <property type="entry name" value="PfkB"/>
    <property type="match status" value="1"/>
</dbReference>
<proteinExistence type="inferred from homology"/>
<dbReference type="EMBL" id="BAEO01000051">
    <property type="protein sequence ID" value="GAC20348.1"/>
    <property type="molecule type" value="Genomic_DNA"/>
</dbReference>
<organism evidence="7 8">
    <name type="scientific">Paraglaciecola arctica BSs20135</name>
    <dbReference type="NCBI Taxonomy" id="493475"/>
    <lineage>
        <taxon>Bacteria</taxon>
        <taxon>Pseudomonadati</taxon>
        <taxon>Pseudomonadota</taxon>
        <taxon>Gammaproteobacteria</taxon>
        <taxon>Alteromonadales</taxon>
        <taxon>Alteromonadaceae</taxon>
        <taxon>Paraglaciecola</taxon>
    </lineage>
</organism>
<dbReference type="PROSITE" id="PS00584">
    <property type="entry name" value="PFKB_KINASES_2"/>
    <property type="match status" value="1"/>
</dbReference>
<dbReference type="Gene3D" id="3.40.1190.20">
    <property type="match status" value="1"/>
</dbReference>
<dbReference type="RefSeq" id="WP_007622176.1">
    <property type="nucleotide sequence ID" value="NZ_BAEO01000051.1"/>
</dbReference>
<evidence type="ECO:0000256" key="4">
    <source>
        <dbReference type="ARBA" id="ARBA00022777"/>
    </source>
</evidence>
<accession>K6YUH5</accession>
<dbReference type="eggNOG" id="COG0524">
    <property type="taxonomic scope" value="Bacteria"/>
</dbReference>
<evidence type="ECO:0000256" key="3">
    <source>
        <dbReference type="ARBA" id="ARBA00022741"/>
    </source>
</evidence>
<comment type="caution">
    <text evidence="7">The sequence shown here is derived from an EMBL/GenBank/DDBJ whole genome shotgun (WGS) entry which is preliminary data.</text>
</comment>
<protein>
    <submittedName>
        <fullName evidence="7">Fructokinase</fullName>
        <ecNumber evidence="7">2.7.1.4</ecNumber>
    </submittedName>
</protein>
<gene>
    <name evidence="7" type="primary">scrK</name>
    <name evidence="7" type="ORF">GARC_3390</name>
</gene>
<dbReference type="STRING" id="493475.GARC_3390"/>
<dbReference type="InterPro" id="IPR002173">
    <property type="entry name" value="Carboh/pur_kinase_PfkB_CS"/>
</dbReference>
<reference evidence="7 8" key="1">
    <citation type="journal article" date="2017" name="Antonie Van Leeuwenhoek">
        <title>Rhizobium rhizosphaerae sp. nov., a novel species isolated from rice rhizosphere.</title>
        <authorList>
            <person name="Zhao J.J."/>
            <person name="Zhang J."/>
            <person name="Zhang R.J."/>
            <person name="Zhang C.W."/>
            <person name="Yin H.Q."/>
            <person name="Zhang X.X."/>
        </authorList>
    </citation>
    <scope>NUCLEOTIDE SEQUENCE [LARGE SCALE GENOMIC DNA]</scope>
    <source>
        <strain evidence="7 8">BSs20135</strain>
    </source>
</reference>
<evidence type="ECO:0000256" key="2">
    <source>
        <dbReference type="ARBA" id="ARBA00022679"/>
    </source>
</evidence>
<dbReference type="CDD" id="cd01167">
    <property type="entry name" value="bac_FRK"/>
    <property type="match status" value="1"/>
</dbReference>
<evidence type="ECO:0000313" key="7">
    <source>
        <dbReference type="EMBL" id="GAC20348.1"/>
    </source>
</evidence>
<dbReference type="InterPro" id="IPR011611">
    <property type="entry name" value="PfkB_dom"/>
</dbReference>
<keyword evidence="8" id="KW-1185">Reference proteome</keyword>
<keyword evidence="4 7" id="KW-0418">Kinase</keyword>
<dbReference type="AlphaFoldDB" id="K6YUH5"/>
<dbReference type="PANTHER" id="PTHR43085">
    <property type="entry name" value="HEXOKINASE FAMILY MEMBER"/>
    <property type="match status" value="1"/>
</dbReference>
<keyword evidence="5" id="KW-0067">ATP-binding</keyword>
<dbReference type="SUPFAM" id="SSF53613">
    <property type="entry name" value="Ribokinase-like"/>
    <property type="match status" value="1"/>
</dbReference>
<dbReference type="PANTHER" id="PTHR43085:SF1">
    <property type="entry name" value="PSEUDOURIDINE KINASE-RELATED"/>
    <property type="match status" value="1"/>
</dbReference>
<evidence type="ECO:0000259" key="6">
    <source>
        <dbReference type="Pfam" id="PF00294"/>
    </source>
</evidence>
<keyword evidence="3" id="KW-0547">Nucleotide-binding</keyword>
<dbReference type="GO" id="GO:0008865">
    <property type="term" value="F:fructokinase activity"/>
    <property type="evidence" value="ECO:0007669"/>
    <property type="project" value="UniProtKB-EC"/>
</dbReference>
<dbReference type="InterPro" id="IPR029056">
    <property type="entry name" value="Ribokinase-like"/>
</dbReference>
<comment type="similarity">
    <text evidence="1">Belongs to the carbohydrate kinase PfkB family.</text>
</comment>
<dbReference type="EC" id="2.7.1.4" evidence="7"/>